<dbReference type="InterPro" id="IPR023401">
    <property type="entry name" value="ODC_N"/>
</dbReference>
<proteinExistence type="predicted"/>
<name>A0ABN6RQ33_9DEIO</name>
<dbReference type="Proteomes" id="UP001064971">
    <property type="component" value="Plasmid pDAETH-2"/>
</dbReference>
<keyword evidence="2" id="KW-1185">Reference proteome</keyword>
<organism evidence="1 2">
    <name type="scientific">Deinococcus aetherius</name>
    <dbReference type="NCBI Taxonomy" id="200252"/>
    <lineage>
        <taxon>Bacteria</taxon>
        <taxon>Thermotogati</taxon>
        <taxon>Deinococcota</taxon>
        <taxon>Deinococci</taxon>
        <taxon>Deinococcales</taxon>
        <taxon>Deinococcaceae</taxon>
        <taxon>Deinococcus</taxon>
    </lineage>
</organism>
<accession>A0ABN6RQ33</accession>
<protein>
    <submittedName>
        <fullName evidence="1">Uncharacterized protein</fullName>
    </submittedName>
</protein>
<dbReference type="SUPFAM" id="SSF51735">
    <property type="entry name" value="NAD(P)-binding Rossmann-fold domains"/>
    <property type="match status" value="1"/>
</dbReference>
<evidence type="ECO:0000313" key="1">
    <source>
        <dbReference type="EMBL" id="BDP43994.1"/>
    </source>
</evidence>
<evidence type="ECO:0000313" key="2">
    <source>
        <dbReference type="Proteomes" id="UP001064971"/>
    </source>
</evidence>
<geneLocation type="plasmid" evidence="1 2">
    <name>pDAETH-2</name>
</geneLocation>
<dbReference type="Gene3D" id="3.30.1780.10">
    <property type="entry name" value="ornithine cyclodeaminase, domain 1"/>
    <property type="match status" value="1"/>
</dbReference>
<sequence>MSHASLPLMVLSDAVIRSLLNYGEVIEIVRAAFTADGQGQATVLPVVGHSLSGGQYSIKTSHLHLAEHLLVFGLKMGSYYPDNAGRNLPTHSAVMLVGNPLTG</sequence>
<keyword evidence="1" id="KW-0614">Plasmid</keyword>
<dbReference type="EMBL" id="AP026562">
    <property type="protein sequence ID" value="BDP43994.1"/>
    <property type="molecule type" value="Genomic_DNA"/>
</dbReference>
<gene>
    <name evidence="1" type="ORF">DAETH_39630</name>
</gene>
<dbReference type="InterPro" id="IPR036291">
    <property type="entry name" value="NAD(P)-bd_dom_sf"/>
</dbReference>
<dbReference type="RefSeq" id="WP_264778361.1">
    <property type="nucleotide sequence ID" value="NZ_AP026562.1"/>
</dbReference>
<reference evidence="1" key="1">
    <citation type="submission" date="2022-07" db="EMBL/GenBank/DDBJ databases">
        <title>Complete Genome Sequence of the Radioresistant Bacterium Deinococcus aetherius ST0316, Isolated from the Air Dust collected in Lower Stratosphere above Japan.</title>
        <authorList>
            <person name="Satoh K."/>
            <person name="Hagiwara K."/>
            <person name="Katsumata K."/>
            <person name="Kubo A."/>
            <person name="Yokobori S."/>
            <person name="Yamagishi A."/>
            <person name="Oono Y."/>
            <person name="Narumi I."/>
        </authorList>
    </citation>
    <scope>NUCLEOTIDE SEQUENCE</scope>
    <source>
        <strain evidence="1">ST0316</strain>
        <plasmid evidence="1">pDAETH-2</plasmid>
    </source>
</reference>